<dbReference type="InterPro" id="IPR051685">
    <property type="entry name" value="Ycf3/AcsC/BcsC/TPR_MFPF"/>
</dbReference>
<organism evidence="4 5">
    <name type="scientific">Roseibium sediminicola</name>
    <dbReference type="NCBI Taxonomy" id="2933272"/>
    <lineage>
        <taxon>Bacteria</taxon>
        <taxon>Pseudomonadati</taxon>
        <taxon>Pseudomonadota</taxon>
        <taxon>Alphaproteobacteria</taxon>
        <taxon>Hyphomicrobiales</taxon>
        <taxon>Stappiaceae</taxon>
        <taxon>Roseibium</taxon>
    </lineage>
</organism>
<reference evidence="4" key="1">
    <citation type="submission" date="2022-04" db="EMBL/GenBank/DDBJ databases">
        <title>Roseibium sp. CAU 1639 isolated from mud.</title>
        <authorList>
            <person name="Kim W."/>
        </authorList>
    </citation>
    <scope>NUCLEOTIDE SEQUENCE</scope>
    <source>
        <strain evidence="4">CAU 1639</strain>
    </source>
</reference>
<dbReference type="SMART" id="SM00028">
    <property type="entry name" value="TPR"/>
    <property type="match status" value="6"/>
</dbReference>
<dbReference type="PROSITE" id="PS50293">
    <property type="entry name" value="TPR_REGION"/>
    <property type="match status" value="1"/>
</dbReference>
<dbReference type="Proteomes" id="UP001431221">
    <property type="component" value="Unassembled WGS sequence"/>
</dbReference>
<sequence>MAIQTAPQKKVLEKLLKGVNHQKAGEIEKAQRCYQQVLKKVPNHPDALNLLGVSYRQLGFPKRAIEFIQRAIAANPGEATFYTNLARAMMDLGAEPDTLLALSNKALSLSPQEREARNIKGIALTKKGEYQEAEYLFQGLIVDFPDYVDAYQNFGMLLMDAGQAEHAVNFFTKAIMLEPNNVNNHIQRARARLKLKQYEPSQYELTEALERFPGNSDVEHEAARLLFSMNEARKSVEYAERSYKSDPTNYHKAITLGVSYLMNRQAKESLETLKLAKKHAPVDNKTVDWNLSLAYLSNGDLKNGWALHKARFEDKAAKVHDRKFDVPAWQGEDISDKTVLVWTDQGLGDALRAGTMLPELIDRAGRVIVELSEKGAKFFQYSFPQTLCRKSHMDKDLHATLSDYDLHANITDLVDFFRPDLDSFKQGPFPVFSFEKERARSYLERLEGYEDKPVIGFSWRSKNLAPNRARYYLSAPGIAPVLASKDAIFVNLQYKAVDKEIAFFREKFPEKFNYFEDVDLFDDLLGAAALTACCDFVVSANTSVADMAGLIDVPTIRFGQQEAVLNLGQDNPPWYRSVTYMHPYTDRPCAEFVPEIIKEMDRQLEDWSPDRRNKRLEL</sequence>
<dbReference type="InterPro" id="IPR011990">
    <property type="entry name" value="TPR-like_helical_dom_sf"/>
</dbReference>
<keyword evidence="2 3" id="KW-0802">TPR repeat</keyword>
<keyword evidence="1" id="KW-0677">Repeat</keyword>
<evidence type="ECO:0000256" key="3">
    <source>
        <dbReference type="PROSITE-ProRule" id="PRU00339"/>
    </source>
</evidence>
<dbReference type="RefSeq" id="WP_248156769.1">
    <property type="nucleotide sequence ID" value="NZ_JALNMJ010000014.1"/>
</dbReference>
<dbReference type="PANTHER" id="PTHR44943:SF8">
    <property type="entry name" value="TPR REPEAT-CONTAINING PROTEIN MJ0263"/>
    <property type="match status" value="1"/>
</dbReference>
<comment type="caution">
    <text evidence="4">The sequence shown here is derived from an EMBL/GenBank/DDBJ whole genome shotgun (WGS) entry which is preliminary data.</text>
</comment>
<evidence type="ECO:0000313" key="4">
    <source>
        <dbReference type="EMBL" id="MCK7614284.1"/>
    </source>
</evidence>
<dbReference type="PANTHER" id="PTHR44943">
    <property type="entry name" value="CELLULOSE SYNTHASE OPERON PROTEIN C"/>
    <property type="match status" value="1"/>
</dbReference>
<dbReference type="Gene3D" id="1.25.40.10">
    <property type="entry name" value="Tetratricopeptide repeat domain"/>
    <property type="match status" value="2"/>
</dbReference>
<dbReference type="EMBL" id="JALNMJ010000014">
    <property type="protein sequence ID" value="MCK7614284.1"/>
    <property type="molecule type" value="Genomic_DNA"/>
</dbReference>
<evidence type="ECO:0000256" key="1">
    <source>
        <dbReference type="ARBA" id="ARBA00022737"/>
    </source>
</evidence>
<evidence type="ECO:0000313" key="5">
    <source>
        <dbReference type="Proteomes" id="UP001431221"/>
    </source>
</evidence>
<dbReference type="Pfam" id="PF13432">
    <property type="entry name" value="TPR_16"/>
    <property type="match status" value="2"/>
</dbReference>
<evidence type="ECO:0000256" key="2">
    <source>
        <dbReference type="ARBA" id="ARBA00022803"/>
    </source>
</evidence>
<gene>
    <name evidence="4" type="ORF">M0H32_19105</name>
</gene>
<dbReference type="InterPro" id="IPR019734">
    <property type="entry name" value="TPR_rpt"/>
</dbReference>
<dbReference type="SUPFAM" id="SSF48452">
    <property type="entry name" value="TPR-like"/>
    <property type="match status" value="2"/>
</dbReference>
<protein>
    <submittedName>
        <fullName evidence="4">Tetratricopeptide repeat protein</fullName>
    </submittedName>
</protein>
<dbReference type="SUPFAM" id="SSF53756">
    <property type="entry name" value="UDP-Glycosyltransferase/glycogen phosphorylase"/>
    <property type="match status" value="1"/>
</dbReference>
<keyword evidence="5" id="KW-1185">Reference proteome</keyword>
<feature type="repeat" description="TPR" evidence="3">
    <location>
        <begin position="45"/>
        <end position="78"/>
    </location>
</feature>
<name>A0ABT0GXX8_9HYPH</name>
<proteinExistence type="predicted"/>
<feature type="repeat" description="TPR" evidence="3">
    <location>
        <begin position="148"/>
        <end position="181"/>
    </location>
</feature>
<dbReference type="Pfam" id="PF13181">
    <property type="entry name" value="TPR_8"/>
    <property type="match status" value="1"/>
</dbReference>
<dbReference type="PROSITE" id="PS50005">
    <property type="entry name" value="TPR"/>
    <property type="match status" value="2"/>
</dbReference>
<accession>A0ABT0GXX8</accession>